<organism evidence="3 4">
    <name type="scientific">Candidatus Nitrososphaera evergladensis SR1</name>
    <dbReference type="NCBI Taxonomy" id="1459636"/>
    <lineage>
        <taxon>Archaea</taxon>
        <taxon>Nitrososphaerota</taxon>
        <taxon>Nitrososphaeria</taxon>
        <taxon>Nitrososphaerales</taxon>
        <taxon>Nitrososphaeraceae</taxon>
        <taxon>Nitrososphaera</taxon>
    </lineage>
</organism>
<sequence>MTKEFEKILVAVDGSDQSMRAVDIAISLAKKYESALTALYVIHIPFGESLYPRSAWHKDFIDDINKDTGGWFAEIQRRGKENGVEISSEMKETAESVPAEITRYAKEDKIDLIVVGSKGKSELEKMFLGSVAAGVLAYAPCPVLVVR</sequence>
<evidence type="ECO:0000313" key="4">
    <source>
        <dbReference type="Proteomes" id="UP000028194"/>
    </source>
</evidence>
<dbReference type="SUPFAM" id="SSF52402">
    <property type="entry name" value="Adenine nucleotide alpha hydrolases-like"/>
    <property type="match status" value="1"/>
</dbReference>
<dbReference type="KEGG" id="nev:NTE_00528"/>
<protein>
    <submittedName>
        <fullName evidence="3">Universal stress protein UspA-like protein</fullName>
    </submittedName>
</protein>
<dbReference type="EMBL" id="CP007174">
    <property type="protein sequence ID" value="AIF82609.1"/>
    <property type="molecule type" value="Genomic_DNA"/>
</dbReference>
<dbReference type="InterPro" id="IPR006016">
    <property type="entry name" value="UspA"/>
</dbReference>
<keyword evidence="4" id="KW-1185">Reference proteome</keyword>
<dbReference type="STRING" id="1459636.NTE_00528"/>
<proteinExistence type="inferred from homology"/>
<name>A0A075MTJ0_9ARCH</name>
<dbReference type="Proteomes" id="UP000028194">
    <property type="component" value="Chromosome"/>
</dbReference>
<dbReference type="RefSeq" id="WP_158385010.1">
    <property type="nucleotide sequence ID" value="NZ_CP007174.1"/>
</dbReference>
<comment type="similarity">
    <text evidence="1">Belongs to the universal stress protein A family.</text>
</comment>
<dbReference type="InterPro" id="IPR006015">
    <property type="entry name" value="Universal_stress_UspA"/>
</dbReference>
<dbReference type="PANTHER" id="PTHR46268:SF6">
    <property type="entry name" value="UNIVERSAL STRESS PROTEIN UP12"/>
    <property type="match status" value="1"/>
</dbReference>
<dbReference type="HOGENOM" id="CLU_049301_11_1_2"/>
<evidence type="ECO:0000313" key="3">
    <source>
        <dbReference type="EMBL" id="AIF82609.1"/>
    </source>
</evidence>
<dbReference type="PANTHER" id="PTHR46268">
    <property type="entry name" value="STRESS RESPONSE PROTEIN NHAX"/>
    <property type="match status" value="1"/>
</dbReference>
<dbReference type="InterPro" id="IPR014729">
    <property type="entry name" value="Rossmann-like_a/b/a_fold"/>
</dbReference>
<evidence type="ECO:0000259" key="2">
    <source>
        <dbReference type="Pfam" id="PF00582"/>
    </source>
</evidence>
<gene>
    <name evidence="3" type="ORF">NTE_00528</name>
</gene>
<dbReference type="CDD" id="cd00293">
    <property type="entry name" value="USP-like"/>
    <property type="match status" value="1"/>
</dbReference>
<accession>A0A075MTJ0</accession>
<dbReference type="Gene3D" id="3.40.50.620">
    <property type="entry name" value="HUPs"/>
    <property type="match status" value="1"/>
</dbReference>
<dbReference type="GeneID" id="41596400"/>
<dbReference type="OrthoDB" id="105697at2157"/>
<dbReference type="AlphaFoldDB" id="A0A075MTJ0"/>
<reference evidence="3 4" key="1">
    <citation type="journal article" date="2014" name="PLoS ONE">
        <title>Genome Sequence of Candidatus Nitrososphaera evergladensis from Group I.1b Enriched from Everglades Soil Reveals Novel Genomic Features of the Ammonia-Oxidizing Archaea.</title>
        <authorList>
            <person name="Zhalnina K.V."/>
            <person name="Dias R."/>
            <person name="Leonard M.T."/>
            <person name="Dorr de Quadros P."/>
            <person name="Camargo F.A."/>
            <person name="Drew J.C."/>
            <person name="Farmerie W.G."/>
            <person name="Daroub S.H."/>
            <person name="Triplett E.W."/>
        </authorList>
    </citation>
    <scope>NUCLEOTIDE SEQUENCE [LARGE SCALE GENOMIC DNA]</scope>
    <source>
        <strain evidence="3 4">SR1</strain>
    </source>
</reference>
<dbReference type="Pfam" id="PF00582">
    <property type="entry name" value="Usp"/>
    <property type="match status" value="1"/>
</dbReference>
<evidence type="ECO:0000256" key="1">
    <source>
        <dbReference type="ARBA" id="ARBA00008791"/>
    </source>
</evidence>
<dbReference type="PRINTS" id="PR01438">
    <property type="entry name" value="UNVRSLSTRESS"/>
</dbReference>
<dbReference type="eggNOG" id="arCOG02053">
    <property type="taxonomic scope" value="Archaea"/>
</dbReference>
<feature type="domain" description="UspA" evidence="2">
    <location>
        <begin position="5"/>
        <end position="147"/>
    </location>
</feature>